<gene>
    <name evidence="4" type="primary">LST1</name>
</gene>
<evidence type="ECO:0000256" key="1">
    <source>
        <dbReference type="SAM" id="MobiDB-lite"/>
    </source>
</evidence>
<dbReference type="InParanoid" id="A0A6J0V1P7"/>
<feature type="transmembrane region" description="Helical" evidence="2">
    <location>
        <begin position="31"/>
        <end position="52"/>
    </location>
</feature>
<dbReference type="AlphaFoldDB" id="A0A6J0V1P7"/>
<dbReference type="CTD" id="7940"/>
<keyword evidence="3" id="KW-1185">Reference proteome</keyword>
<dbReference type="RefSeq" id="XP_020666846.2">
    <property type="nucleotide sequence ID" value="XM_020811187.2"/>
</dbReference>
<dbReference type="InterPro" id="IPR007775">
    <property type="entry name" value="Leukocyte-sp_tscrpt_1_LST1"/>
</dbReference>
<protein>
    <submittedName>
        <fullName evidence="4">Leukocyte-specific transcript 1 protein</fullName>
    </submittedName>
</protein>
<dbReference type="GO" id="GO:0016020">
    <property type="term" value="C:membrane"/>
    <property type="evidence" value="ECO:0007669"/>
    <property type="project" value="InterPro"/>
</dbReference>
<evidence type="ECO:0000313" key="4">
    <source>
        <dbReference type="RefSeq" id="XP_020666846.2"/>
    </source>
</evidence>
<accession>A0A6J0V1P7</accession>
<keyword evidence="2" id="KW-0472">Membrane</keyword>
<proteinExistence type="predicted"/>
<evidence type="ECO:0000256" key="2">
    <source>
        <dbReference type="SAM" id="Phobius"/>
    </source>
</evidence>
<dbReference type="GeneID" id="110088708"/>
<keyword evidence="2" id="KW-0812">Transmembrane</keyword>
<feature type="region of interest" description="Disordered" evidence="1">
    <location>
        <begin position="115"/>
        <end position="148"/>
    </location>
</feature>
<name>A0A6J0V1P7_9SAUR</name>
<keyword evidence="2" id="KW-1133">Transmembrane helix</keyword>
<dbReference type="OrthoDB" id="9717492at2759"/>
<dbReference type="Pfam" id="PF05083">
    <property type="entry name" value="LST1"/>
    <property type="match status" value="1"/>
</dbReference>
<reference evidence="4" key="2">
    <citation type="submission" date="2025-08" db="UniProtKB">
        <authorList>
            <consortium name="RefSeq"/>
        </authorList>
    </citation>
    <scope>IDENTIFICATION</scope>
</reference>
<sequence>MDKKNPTPEISDTVYLKCDETECTLSLGVSIGAATVIFLLVLTILILSICLCRVCRKLKKRKLTEGMDKEDAEEADLHYAELQNLPVSSREQCNGGTCTAALAVAPNNDYATVAELKGPQEEGIDQEPNQDNGGDDGVEENQLCVEME</sequence>
<organism evidence="3 4">
    <name type="scientific">Pogona vitticeps</name>
    <name type="common">central bearded dragon</name>
    <dbReference type="NCBI Taxonomy" id="103695"/>
    <lineage>
        <taxon>Eukaryota</taxon>
        <taxon>Metazoa</taxon>
        <taxon>Chordata</taxon>
        <taxon>Craniata</taxon>
        <taxon>Vertebrata</taxon>
        <taxon>Euteleostomi</taxon>
        <taxon>Lepidosauria</taxon>
        <taxon>Squamata</taxon>
        <taxon>Bifurcata</taxon>
        <taxon>Unidentata</taxon>
        <taxon>Episquamata</taxon>
        <taxon>Toxicofera</taxon>
        <taxon>Iguania</taxon>
        <taxon>Acrodonta</taxon>
        <taxon>Agamidae</taxon>
        <taxon>Amphibolurinae</taxon>
        <taxon>Pogona</taxon>
    </lineage>
</organism>
<reference evidence="3" key="1">
    <citation type="submission" date="2025-05" db="UniProtKB">
        <authorList>
            <consortium name="RefSeq"/>
        </authorList>
    </citation>
    <scope>NUCLEOTIDE SEQUENCE [LARGE SCALE GENOMIC DNA]</scope>
</reference>
<dbReference type="GO" id="GO:0000902">
    <property type="term" value="P:cell morphogenesis"/>
    <property type="evidence" value="ECO:0007669"/>
    <property type="project" value="InterPro"/>
</dbReference>
<dbReference type="KEGG" id="pvt:110088708"/>
<dbReference type="GO" id="GO:0006955">
    <property type="term" value="P:immune response"/>
    <property type="evidence" value="ECO:0007669"/>
    <property type="project" value="InterPro"/>
</dbReference>
<dbReference type="Proteomes" id="UP001652642">
    <property type="component" value="Chromosome 2"/>
</dbReference>
<evidence type="ECO:0000313" key="3">
    <source>
        <dbReference type="Proteomes" id="UP001652642"/>
    </source>
</evidence>